<comment type="caution">
    <text evidence="2">The sequence shown here is derived from an EMBL/GenBank/DDBJ whole genome shotgun (WGS) entry which is preliminary data.</text>
</comment>
<name>A0ABT8ZZ39_9SPHN</name>
<evidence type="ECO:0000313" key="3">
    <source>
        <dbReference type="Proteomes" id="UP001176468"/>
    </source>
</evidence>
<reference evidence="2" key="1">
    <citation type="submission" date="2023-07" db="EMBL/GenBank/DDBJ databases">
        <authorList>
            <person name="Kim M.K."/>
        </authorList>
    </citation>
    <scope>NUCLEOTIDE SEQUENCE</scope>
    <source>
        <strain evidence="2">CA1-15</strain>
    </source>
</reference>
<gene>
    <name evidence="2" type="ORF">Q5H94_10945</name>
</gene>
<dbReference type="Proteomes" id="UP001176468">
    <property type="component" value="Unassembled WGS sequence"/>
</dbReference>
<dbReference type="SMART" id="SM00260">
    <property type="entry name" value="CheW"/>
    <property type="match status" value="1"/>
</dbReference>
<dbReference type="PROSITE" id="PS50851">
    <property type="entry name" value="CHEW"/>
    <property type="match status" value="1"/>
</dbReference>
<dbReference type="PANTHER" id="PTHR22617:SF23">
    <property type="entry name" value="CHEMOTAXIS PROTEIN CHEW"/>
    <property type="match status" value="1"/>
</dbReference>
<feature type="domain" description="CheW-like" evidence="1">
    <location>
        <begin position="2"/>
        <end position="140"/>
    </location>
</feature>
<dbReference type="InterPro" id="IPR039315">
    <property type="entry name" value="CheW"/>
</dbReference>
<sequence length="143" mass="14705">MSRLFLIAHLAGRAVAIDSAQVDSVVDIGAIVPVPRADKQVKGLAALRSRVVTVIDPCAALGVAHSSEDSARAVVTRIDGHHYAIQVDSLEDVAPFDMVPLASGIVLDGGWGQAGCGTVELDGEPILVVDLRVLVPGALPIAA</sequence>
<dbReference type="Gene3D" id="2.40.50.180">
    <property type="entry name" value="CheA-289, Domain 4"/>
    <property type="match status" value="1"/>
</dbReference>
<dbReference type="Gene3D" id="2.30.30.40">
    <property type="entry name" value="SH3 Domains"/>
    <property type="match status" value="1"/>
</dbReference>
<evidence type="ECO:0000313" key="2">
    <source>
        <dbReference type="EMBL" id="MDO7842845.1"/>
    </source>
</evidence>
<keyword evidence="3" id="KW-1185">Reference proteome</keyword>
<accession>A0ABT8ZZ39</accession>
<dbReference type="InterPro" id="IPR036061">
    <property type="entry name" value="CheW-like_dom_sf"/>
</dbReference>
<proteinExistence type="predicted"/>
<dbReference type="Pfam" id="PF01584">
    <property type="entry name" value="CheW"/>
    <property type="match status" value="1"/>
</dbReference>
<organism evidence="2 3">
    <name type="scientific">Sphingomonas immobilis</name>
    <dbReference type="NCBI Taxonomy" id="3063997"/>
    <lineage>
        <taxon>Bacteria</taxon>
        <taxon>Pseudomonadati</taxon>
        <taxon>Pseudomonadota</taxon>
        <taxon>Alphaproteobacteria</taxon>
        <taxon>Sphingomonadales</taxon>
        <taxon>Sphingomonadaceae</taxon>
        <taxon>Sphingomonas</taxon>
    </lineage>
</organism>
<evidence type="ECO:0000259" key="1">
    <source>
        <dbReference type="PROSITE" id="PS50851"/>
    </source>
</evidence>
<dbReference type="RefSeq" id="WP_304561292.1">
    <property type="nucleotide sequence ID" value="NZ_JAUQSZ010000006.1"/>
</dbReference>
<dbReference type="InterPro" id="IPR002545">
    <property type="entry name" value="CheW-lke_dom"/>
</dbReference>
<protein>
    <submittedName>
        <fullName evidence="2">Chemotaxis protein CheW</fullName>
    </submittedName>
</protein>
<dbReference type="EMBL" id="JAUQSZ010000006">
    <property type="protein sequence ID" value="MDO7842845.1"/>
    <property type="molecule type" value="Genomic_DNA"/>
</dbReference>
<dbReference type="PANTHER" id="PTHR22617">
    <property type="entry name" value="CHEMOTAXIS SENSOR HISTIDINE KINASE-RELATED"/>
    <property type="match status" value="1"/>
</dbReference>
<dbReference type="SUPFAM" id="SSF50341">
    <property type="entry name" value="CheW-like"/>
    <property type="match status" value="1"/>
</dbReference>